<dbReference type="AlphaFoldDB" id="A0A3P6PB16"/>
<dbReference type="Proteomes" id="UP000271098">
    <property type="component" value="Unassembled WGS sequence"/>
</dbReference>
<accession>A0A3P6PB16</accession>
<keyword evidence="2" id="KW-1185">Reference proteome</keyword>
<gene>
    <name evidence="1" type="ORF">GPUH_LOCUS827</name>
</gene>
<dbReference type="EMBL" id="UYRT01000848">
    <property type="protein sequence ID" value="VDK28820.1"/>
    <property type="molecule type" value="Genomic_DNA"/>
</dbReference>
<dbReference type="PANTHER" id="PTHR34401">
    <property type="entry name" value="PROTEIN CBG12388-RELATED"/>
    <property type="match status" value="1"/>
</dbReference>
<organism evidence="1 2">
    <name type="scientific">Gongylonema pulchrum</name>
    <dbReference type="NCBI Taxonomy" id="637853"/>
    <lineage>
        <taxon>Eukaryota</taxon>
        <taxon>Metazoa</taxon>
        <taxon>Ecdysozoa</taxon>
        <taxon>Nematoda</taxon>
        <taxon>Chromadorea</taxon>
        <taxon>Rhabditida</taxon>
        <taxon>Spirurina</taxon>
        <taxon>Spiruromorpha</taxon>
        <taxon>Spiruroidea</taxon>
        <taxon>Gongylonematidae</taxon>
        <taxon>Gongylonema</taxon>
    </lineage>
</organism>
<dbReference type="PANTHER" id="PTHR34401:SF6">
    <property type="entry name" value="DUF19 DOMAIN-CONTAINING PROTEIN"/>
    <property type="match status" value="1"/>
</dbReference>
<sequence length="129" mass="14969">MSFFFYRCVASKNGPQIPKQDIEKIIVLAEEKFESSKEKILNNPTVQPIRKLLDTAVEFGKCVKDCFMERSNHGACFQKHNCQPYIQANRTRKTIRKCIRQVDWKTAAGELCKCSMDAGVRYHLQKHTQ</sequence>
<reference evidence="1 2" key="1">
    <citation type="submission" date="2018-11" db="EMBL/GenBank/DDBJ databases">
        <authorList>
            <consortium name="Pathogen Informatics"/>
        </authorList>
    </citation>
    <scope>NUCLEOTIDE SEQUENCE [LARGE SCALE GENOMIC DNA]</scope>
</reference>
<protein>
    <submittedName>
        <fullName evidence="1">Uncharacterized protein</fullName>
    </submittedName>
</protein>
<evidence type="ECO:0000313" key="1">
    <source>
        <dbReference type="EMBL" id="VDK28820.1"/>
    </source>
</evidence>
<proteinExistence type="predicted"/>
<evidence type="ECO:0000313" key="2">
    <source>
        <dbReference type="Proteomes" id="UP000271098"/>
    </source>
</evidence>
<name>A0A3P6PB16_9BILA</name>
<dbReference type="OrthoDB" id="5863372at2759"/>